<accession>G7YSW8</accession>
<dbReference type="Proteomes" id="UP000008909">
    <property type="component" value="Unassembled WGS sequence"/>
</dbReference>
<organism evidence="1 2">
    <name type="scientific">Clonorchis sinensis</name>
    <name type="common">Chinese liver fluke</name>
    <dbReference type="NCBI Taxonomy" id="79923"/>
    <lineage>
        <taxon>Eukaryota</taxon>
        <taxon>Metazoa</taxon>
        <taxon>Spiralia</taxon>
        <taxon>Lophotrochozoa</taxon>
        <taxon>Platyhelminthes</taxon>
        <taxon>Trematoda</taxon>
        <taxon>Digenea</taxon>
        <taxon>Opisthorchiida</taxon>
        <taxon>Opisthorchiata</taxon>
        <taxon>Opisthorchiidae</taxon>
        <taxon>Clonorchis</taxon>
    </lineage>
</organism>
<name>G7YSW8_CLOSI</name>
<sequence length="266" mass="29946">MRPASYALSERLGIIGEIKQSTQFPLPKASTELYTGGLQAIQLVDKTEHILKHQCMTIRHLYRDSPPSLVTAAKLCSTPAPVNNYPLVMVDVAVVNEDTVRVLFEGILVRGDGHRILFRILACANNCLVFAHKDDERQRINENSATDVAQFCLDKDDHRSELTCTRRNLQLSSDKPAVVPEGTFLTITPEIETYEISPAYSDLVCQIRYCTRSDFQCSSSLKLIIRRYGTARYFVTNRGNVISAHKLTTKLGEQINNNLMNDQRKA</sequence>
<dbReference type="EMBL" id="DF144143">
    <property type="protein sequence ID" value="GAA56048.1"/>
    <property type="molecule type" value="Genomic_DNA"/>
</dbReference>
<protein>
    <submittedName>
        <fullName evidence="1">Uncharacterized protein</fullName>
    </submittedName>
</protein>
<gene>
    <name evidence="1" type="ORF">CLF_109767</name>
</gene>
<reference evidence="1" key="1">
    <citation type="journal article" date="2011" name="Genome Biol.">
        <title>The draft genome of the carcinogenic human liver fluke Clonorchis sinensis.</title>
        <authorList>
            <person name="Wang X."/>
            <person name="Chen W."/>
            <person name="Huang Y."/>
            <person name="Sun J."/>
            <person name="Men J."/>
            <person name="Liu H."/>
            <person name="Luo F."/>
            <person name="Guo L."/>
            <person name="Lv X."/>
            <person name="Deng C."/>
            <person name="Zhou C."/>
            <person name="Fan Y."/>
            <person name="Li X."/>
            <person name="Huang L."/>
            <person name="Hu Y."/>
            <person name="Liang C."/>
            <person name="Hu X."/>
            <person name="Xu J."/>
            <person name="Yu X."/>
        </authorList>
    </citation>
    <scope>NUCLEOTIDE SEQUENCE [LARGE SCALE GENOMIC DNA]</scope>
    <source>
        <strain evidence="1">Henan</strain>
    </source>
</reference>
<evidence type="ECO:0000313" key="2">
    <source>
        <dbReference type="Proteomes" id="UP000008909"/>
    </source>
</evidence>
<dbReference type="AlphaFoldDB" id="G7YSW8"/>
<reference key="2">
    <citation type="submission" date="2011-10" db="EMBL/GenBank/DDBJ databases">
        <title>The genome and transcriptome sequence of Clonorchis sinensis provide insights into the carcinogenic liver fluke.</title>
        <authorList>
            <person name="Wang X."/>
            <person name="Huang Y."/>
            <person name="Chen W."/>
            <person name="Liu H."/>
            <person name="Guo L."/>
            <person name="Chen Y."/>
            <person name="Luo F."/>
            <person name="Zhou W."/>
            <person name="Sun J."/>
            <person name="Mao Q."/>
            <person name="Liang P."/>
            <person name="Zhou C."/>
            <person name="Tian Y."/>
            <person name="Men J."/>
            <person name="Lv X."/>
            <person name="Huang L."/>
            <person name="Zhou J."/>
            <person name="Hu Y."/>
            <person name="Li R."/>
            <person name="Zhang F."/>
            <person name="Lei H."/>
            <person name="Li X."/>
            <person name="Hu X."/>
            <person name="Liang C."/>
            <person name="Xu J."/>
            <person name="Wu Z."/>
            <person name="Yu X."/>
        </authorList>
    </citation>
    <scope>NUCLEOTIDE SEQUENCE</scope>
    <source>
        <strain>Henan</strain>
    </source>
</reference>
<keyword evidence="2" id="KW-1185">Reference proteome</keyword>
<evidence type="ECO:0000313" key="1">
    <source>
        <dbReference type="EMBL" id="GAA56048.1"/>
    </source>
</evidence>
<proteinExistence type="predicted"/>